<gene>
    <name evidence="3" type="ORF">PAI11_08780</name>
</gene>
<dbReference type="Pfam" id="PF12706">
    <property type="entry name" value="Lactamase_B_2"/>
    <property type="match status" value="1"/>
</dbReference>
<keyword evidence="1" id="KW-0378">Hydrolase</keyword>
<dbReference type="InterPro" id="IPR050114">
    <property type="entry name" value="UPF0173_UPF0282_UlaG_hydrolase"/>
</dbReference>
<dbReference type="AlphaFoldDB" id="H0E265"/>
<organism evidence="3 4">
    <name type="scientific">Patulibacter medicamentivorans</name>
    <dbReference type="NCBI Taxonomy" id="1097667"/>
    <lineage>
        <taxon>Bacteria</taxon>
        <taxon>Bacillati</taxon>
        <taxon>Actinomycetota</taxon>
        <taxon>Thermoleophilia</taxon>
        <taxon>Solirubrobacterales</taxon>
        <taxon>Patulibacteraceae</taxon>
        <taxon>Patulibacter</taxon>
    </lineage>
</organism>
<sequence length="266" mass="28945">MTAPPVRITHVGGPTALIEIGDWRLLTDPTFDPPGKRYFFGWGTMSKKLAGPAISVADLGRIDAVLLTHDHHDDNLDPAGRAMLPSVGTTITTVAGAKRLAGLKTVGLANWQTTRLEADGRETIEITATPCRHGPPGSKPIVGDVIGFSLRWEGQRHGVLWISGDTVLYDGVREVADRLDVGTAILHLGGVRFPVSGPLRYTMTAEEGVELSRLLSPETILPIHYEGWKHFRQGRDRAQPVFDAAPPAVRDHVRWLKIGEPTTLVV</sequence>
<dbReference type="RefSeq" id="WP_007571322.1">
    <property type="nucleotide sequence ID" value="NZ_AGUD01000040.1"/>
</dbReference>
<name>H0E265_9ACTN</name>
<evidence type="ECO:0000259" key="2">
    <source>
        <dbReference type="Pfam" id="PF12706"/>
    </source>
</evidence>
<comment type="caution">
    <text evidence="3">The sequence shown here is derived from an EMBL/GenBank/DDBJ whole genome shotgun (WGS) entry which is preliminary data.</text>
</comment>
<accession>H0E265</accession>
<dbReference type="PANTHER" id="PTHR43546:SF9">
    <property type="entry name" value="L-ASCORBATE-6-PHOSPHATE LACTONASE ULAG-RELATED"/>
    <property type="match status" value="1"/>
</dbReference>
<dbReference type="InterPro" id="IPR036866">
    <property type="entry name" value="RibonucZ/Hydroxyglut_hydro"/>
</dbReference>
<dbReference type="PATRIC" id="fig|1097667.3.peg.875"/>
<keyword evidence="4" id="KW-1185">Reference proteome</keyword>
<dbReference type="InterPro" id="IPR001279">
    <property type="entry name" value="Metallo-B-lactamas"/>
</dbReference>
<evidence type="ECO:0000313" key="3">
    <source>
        <dbReference type="EMBL" id="EHN12202.1"/>
    </source>
</evidence>
<dbReference type="EMBL" id="AGUD01000040">
    <property type="protein sequence ID" value="EHN12202.1"/>
    <property type="molecule type" value="Genomic_DNA"/>
</dbReference>
<proteinExistence type="predicted"/>
<dbReference type="OrthoDB" id="3204284at2"/>
<feature type="domain" description="Metallo-beta-lactamase" evidence="2">
    <location>
        <begin position="24"/>
        <end position="225"/>
    </location>
</feature>
<dbReference type="GO" id="GO:0016787">
    <property type="term" value="F:hydrolase activity"/>
    <property type="evidence" value="ECO:0007669"/>
    <property type="project" value="UniProtKB-KW"/>
</dbReference>
<dbReference type="Gene3D" id="3.60.15.10">
    <property type="entry name" value="Ribonuclease Z/Hydroxyacylglutathione hydrolase-like"/>
    <property type="match status" value="1"/>
</dbReference>
<evidence type="ECO:0000256" key="1">
    <source>
        <dbReference type="ARBA" id="ARBA00022801"/>
    </source>
</evidence>
<dbReference type="SUPFAM" id="SSF56281">
    <property type="entry name" value="Metallo-hydrolase/oxidoreductase"/>
    <property type="match status" value="1"/>
</dbReference>
<reference evidence="3 4" key="1">
    <citation type="journal article" date="2013" name="Biodegradation">
        <title>Quantitative proteomic analysis of ibuprofen-degrading Patulibacter sp. strain I11.</title>
        <authorList>
            <person name="Almeida B."/>
            <person name="Kjeldal H."/>
            <person name="Lolas I."/>
            <person name="Knudsen A.D."/>
            <person name="Carvalho G."/>
            <person name="Nielsen K.L."/>
            <person name="Barreto Crespo M.T."/>
            <person name="Stensballe A."/>
            <person name="Nielsen J.L."/>
        </authorList>
    </citation>
    <scope>NUCLEOTIDE SEQUENCE [LARGE SCALE GENOMIC DNA]</scope>
    <source>
        <strain evidence="3 4">I11</strain>
    </source>
</reference>
<dbReference type="PANTHER" id="PTHR43546">
    <property type="entry name" value="UPF0173 METAL-DEPENDENT HYDROLASE MJ1163-RELATED"/>
    <property type="match status" value="1"/>
</dbReference>
<evidence type="ECO:0000313" key="4">
    <source>
        <dbReference type="Proteomes" id="UP000005143"/>
    </source>
</evidence>
<dbReference type="Proteomes" id="UP000005143">
    <property type="component" value="Unassembled WGS sequence"/>
</dbReference>
<protein>
    <recommendedName>
        <fullName evidence="2">Metallo-beta-lactamase domain-containing protein</fullName>
    </recommendedName>
</protein>